<protein>
    <submittedName>
        <fullName evidence="2">Aldo/keto reductase</fullName>
    </submittedName>
</protein>
<evidence type="ECO:0000313" key="3">
    <source>
        <dbReference type="Proteomes" id="UP000245202"/>
    </source>
</evidence>
<name>A0A2R5EU67_9BACL</name>
<dbReference type="Proteomes" id="UP000245202">
    <property type="component" value="Unassembled WGS sequence"/>
</dbReference>
<sequence>MSVNKLTVSKMTLGTVQLGMNYGLIGNSQMPDVRASHGILQAAWQGGVSAYDTAATYGESEQILGRFFGKLQSGEAPTIITKIYVQPEKSWSPVRIKDEIYRQTRASLEKLGVEQVSAMMLHNVDAMRAHGDIIAQVFSELVRDGLTEKAGISFSSNTEEEFAMLRPYLEDSVFGAVQLPLNVFDHRPLNNGCLEMLRSAGKTVFVRSVFLQGLFYANEAELPSQLPEAVEPIRQLRELAHSCGLTPAELAVSYIRDMPGVDSLVIGVQTVEQLEENLRLIEGPAVPESICNEIRERFRNLPERLLTPGMWSRAR</sequence>
<dbReference type="InterPro" id="IPR053135">
    <property type="entry name" value="AKR2_Oxidoreductase"/>
</dbReference>
<feature type="domain" description="NADP-dependent oxidoreductase" evidence="1">
    <location>
        <begin position="10"/>
        <end position="286"/>
    </location>
</feature>
<organism evidence="2 3">
    <name type="scientific">Paenibacillus agaridevorans</name>
    <dbReference type="NCBI Taxonomy" id="171404"/>
    <lineage>
        <taxon>Bacteria</taxon>
        <taxon>Bacillati</taxon>
        <taxon>Bacillota</taxon>
        <taxon>Bacilli</taxon>
        <taxon>Bacillales</taxon>
        <taxon>Paenibacillaceae</taxon>
        <taxon>Paenibacillus</taxon>
    </lineage>
</organism>
<dbReference type="InterPro" id="IPR036812">
    <property type="entry name" value="NAD(P)_OxRdtase_dom_sf"/>
</dbReference>
<dbReference type="InterPro" id="IPR023210">
    <property type="entry name" value="NADP_OxRdtase_dom"/>
</dbReference>
<dbReference type="AlphaFoldDB" id="A0A2R5EU67"/>
<gene>
    <name evidence="2" type="ORF">PAT3040_01881</name>
</gene>
<dbReference type="PANTHER" id="PTHR43312">
    <property type="entry name" value="D-THREO-ALDOSE 1-DEHYDROGENASE"/>
    <property type="match status" value="1"/>
</dbReference>
<evidence type="ECO:0000259" key="1">
    <source>
        <dbReference type="Pfam" id="PF00248"/>
    </source>
</evidence>
<dbReference type="Gene3D" id="3.20.20.100">
    <property type="entry name" value="NADP-dependent oxidoreductase domain"/>
    <property type="match status" value="1"/>
</dbReference>
<dbReference type="SUPFAM" id="SSF51430">
    <property type="entry name" value="NAD(P)-linked oxidoreductase"/>
    <property type="match status" value="1"/>
</dbReference>
<keyword evidence="3" id="KW-1185">Reference proteome</keyword>
<dbReference type="PANTHER" id="PTHR43312:SF1">
    <property type="entry name" value="NADP-DEPENDENT OXIDOREDUCTASE DOMAIN-CONTAINING PROTEIN"/>
    <property type="match status" value="1"/>
</dbReference>
<comment type="caution">
    <text evidence="2">The sequence shown here is derived from an EMBL/GenBank/DDBJ whole genome shotgun (WGS) entry which is preliminary data.</text>
</comment>
<dbReference type="CDD" id="cd19097">
    <property type="entry name" value="AKR_unchar"/>
    <property type="match status" value="1"/>
</dbReference>
<reference evidence="2 3" key="1">
    <citation type="submission" date="2017-08" db="EMBL/GenBank/DDBJ databases">
        <title>Substantial Increase in Enzyme Production by Combined Drug-Resistance Mutations in Paenibacillus agaridevorans.</title>
        <authorList>
            <person name="Tanaka Y."/>
            <person name="Funane K."/>
            <person name="Hosaka T."/>
            <person name="Shiwa Y."/>
            <person name="Fujita N."/>
            <person name="Miyazaki T."/>
            <person name="Yoshikawa H."/>
            <person name="Murakami K."/>
            <person name="Kasahara K."/>
            <person name="Inaoka T."/>
            <person name="Hiraga Y."/>
            <person name="Ochi K."/>
        </authorList>
    </citation>
    <scope>NUCLEOTIDE SEQUENCE [LARGE SCALE GENOMIC DNA]</scope>
    <source>
        <strain evidence="2 3">T-3040</strain>
    </source>
</reference>
<proteinExistence type="predicted"/>
<dbReference type="Pfam" id="PF00248">
    <property type="entry name" value="Aldo_ket_red"/>
    <property type="match status" value="1"/>
</dbReference>
<accession>A0A2R5EU67</accession>
<evidence type="ECO:0000313" key="2">
    <source>
        <dbReference type="EMBL" id="GBG07333.1"/>
    </source>
</evidence>
<dbReference type="EMBL" id="BDQX01000089">
    <property type="protein sequence ID" value="GBG07333.1"/>
    <property type="molecule type" value="Genomic_DNA"/>
</dbReference>